<sequence>MANDQDRFSRAFRFVLNNGTEVFPVRMKSRSSGLVAYRVSRGGAGGNTLDASEEVDEITMIDKVLNLDFAVRCASLDGSVRGLYKKGQRSVREVCCEINPSIE</sequence>
<keyword evidence="2" id="KW-1185">Reference proteome</keyword>
<comment type="caution">
    <text evidence="1">The sequence shown here is derived from an EMBL/GenBank/DDBJ whole genome shotgun (WGS) entry which is preliminary data.</text>
</comment>
<evidence type="ECO:0000313" key="2">
    <source>
        <dbReference type="Proteomes" id="UP001354227"/>
    </source>
</evidence>
<reference evidence="1" key="1">
    <citation type="submission" date="2024-01" db="EMBL/GenBank/DDBJ databases">
        <title>Unpublished Manusciprt.</title>
        <authorList>
            <person name="Duman M."/>
            <person name="Valdes E.G."/>
            <person name="Ajmi N."/>
            <person name="Altun S."/>
            <person name="Saticioglu I.B."/>
        </authorList>
    </citation>
    <scope>NUCLEOTIDE SEQUENCE</scope>
    <source>
        <strain evidence="1">137P</strain>
    </source>
</reference>
<proteinExistence type="predicted"/>
<dbReference type="RefSeq" id="WP_330102761.1">
    <property type="nucleotide sequence ID" value="NZ_JAZDCT010000003.1"/>
</dbReference>
<protein>
    <submittedName>
        <fullName evidence="1">Uncharacterized protein</fullName>
    </submittedName>
</protein>
<gene>
    <name evidence="1" type="ORF">V0R62_03475</name>
</gene>
<organism evidence="1 2">
    <name type="scientific">Pseudomonas carassii</name>
    <dbReference type="NCBI Taxonomy" id="3115855"/>
    <lineage>
        <taxon>Bacteria</taxon>
        <taxon>Pseudomonadati</taxon>
        <taxon>Pseudomonadota</taxon>
        <taxon>Gammaproteobacteria</taxon>
        <taxon>Pseudomonadales</taxon>
        <taxon>Pseudomonadaceae</taxon>
        <taxon>Pseudomonas</taxon>
    </lineage>
</organism>
<accession>A0ABU7H5V3</accession>
<evidence type="ECO:0000313" key="1">
    <source>
        <dbReference type="EMBL" id="MEE1886708.1"/>
    </source>
</evidence>
<dbReference type="Proteomes" id="UP001354227">
    <property type="component" value="Unassembled WGS sequence"/>
</dbReference>
<name>A0ABU7H5V3_9PSED</name>
<dbReference type="EMBL" id="JAZDCT010000003">
    <property type="protein sequence ID" value="MEE1886708.1"/>
    <property type="molecule type" value="Genomic_DNA"/>
</dbReference>